<evidence type="ECO:0000313" key="2">
    <source>
        <dbReference type="Proteomes" id="UP000028547"/>
    </source>
</evidence>
<comment type="caution">
    <text evidence="1">The sequence shown here is derived from an EMBL/GenBank/DDBJ whole genome shotgun (WGS) entry which is preliminary data.</text>
</comment>
<proteinExistence type="predicted"/>
<evidence type="ECO:0000313" key="1">
    <source>
        <dbReference type="EMBL" id="KFA92595.1"/>
    </source>
</evidence>
<dbReference type="RefSeq" id="WP_043394703.1">
    <property type="nucleotide sequence ID" value="NZ_JPMI01000089.1"/>
</dbReference>
<accession>A0A084SVW0</accession>
<sequence>MCSCPRTLPLLLVGLLVGGWPGLAVGADAARPPQGGIRIQCVPGYVRLGVDQEAEVRIELEAEATGLEVFASRGDVGPVTQVKPGVFRATYVPPRQRLPLEVILVALARGPRGTLDGWSVLPLWGQGEAEVRTRARAPVTLQVGGQSFGPVQADGKGVARIPVAVPPGVHEAYFGKRRIELGVPPQPFLHAVAERREVRADREETVAIRLYSLKPGKASPRPGDFSVSRGTLSAPAGLEPGVFLLRWTVPPGPAGSLELKGSVTGDRQGAVSVRLAAVPGPARQFELRVDPEELVASEEVRVAVEVSARDAVGNPARADPRLESDFAGEGALTERQAGEYAGVFRFAPRFGTREQVELRLLVGEASAPVLTRTLKLRPAAPARVSVQPLLPMLMADGRSEAVWRISVEDRFGNPVREPRPEAVLARELASTLLSKAPGTYELRYVPPVARVDHVSELEVRVGEARGRGTLPLLRRRPVLLVAPRVGLVTNLGDVLAPSVGLRLEAWPWPQWPALGLLLDTGYLGFSRTGGQVAPGFTGRNEWFDTTVAVGLRTLTEKGLQGWVAAGPSVARVRSRVAWSEGPALEEGTWVLGAQAMVGMGLPLGRGQPFLEARFSWFDDPSLRVLRGALWGGGLHVGYRLELY</sequence>
<dbReference type="AlphaFoldDB" id="A0A084SVW0"/>
<dbReference type="Proteomes" id="UP000028547">
    <property type="component" value="Unassembled WGS sequence"/>
</dbReference>
<dbReference type="EMBL" id="JPMI01000089">
    <property type="protein sequence ID" value="KFA92595.1"/>
    <property type="molecule type" value="Genomic_DNA"/>
</dbReference>
<protein>
    <recommendedName>
        <fullName evidence="3">Invasin domain-containing protein</fullName>
    </recommendedName>
</protein>
<organism evidence="1 2">
    <name type="scientific">Archangium violaceum Cb vi76</name>
    <dbReference type="NCBI Taxonomy" id="1406225"/>
    <lineage>
        <taxon>Bacteria</taxon>
        <taxon>Pseudomonadati</taxon>
        <taxon>Myxococcota</taxon>
        <taxon>Myxococcia</taxon>
        <taxon>Myxococcales</taxon>
        <taxon>Cystobacterineae</taxon>
        <taxon>Archangiaceae</taxon>
        <taxon>Archangium</taxon>
    </lineage>
</organism>
<evidence type="ECO:0008006" key="3">
    <source>
        <dbReference type="Google" id="ProtNLM"/>
    </source>
</evidence>
<reference evidence="1 2" key="1">
    <citation type="submission" date="2014-07" db="EMBL/GenBank/DDBJ databases">
        <title>Draft Genome Sequence of Gephyronic Acid Producer, Cystobacter violaceus Strain Cb vi76.</title>
        <authorList>
            <person name="Stevens D.C."/>
            <person name="Young J."/>
            <person name="Carmichael R."/>
            <person name="Tan J."/>
            <person name="Taylor R.E."/>
        </authorList>
    </citation>
    <scope>NUCLEOTIDE SEQUENCE [LARGE SCALE GENOMIC DNA]</scope>
    <source>
        <strain evidence="1 2">Cb vi76</strain>
    </source>
</reference>
<gene>
    <name evidence="1" type="ORF">Q664_14600</name>
</gene>
<name>A0A084SVW0_9BACT</name>